<dbReference type="Pfam" id="PF04359">
    <property type="entry name" value="DUF493"/>
    <property type="match status" value="1"/>
</dbReference>
<evidence type="ECO:0000256" key="2">
    <source>
        <dbReference type="HAMAP-Rule" id="MF_00659"/>
    </source>
</evidence>
<organism evidence="3 4">
    <name type="scientific">Thiobacter aerophilum</name>
    <dbReference type="NCBI Taxonomy" id="3121275"/>
    <lineage>
        <taxon>Bacteria</taxon>
        <taxon>Pseudomonadati</taxon>
        <taxon>Pseudomonadota</taxon>
        <taxon>Betaproteobacteria</taxon>
        <taxon>Burkholderiales</taxon>
        <taxon>Thiobacteraceae</taxon>
        <taxon>Thiobacter</taxon>
    </lineage>
</organism>
<accession>A0ABV0EFE8</accession>
<dbReference type="Gene3D" id="3.30.70.260">
    <property type="match status" value="1"/>
</dbReference>
<dbReference type="SUPFAM" id="SSF117991">
    <property type="entry name" value="YbeD/HP0495-like"/>
    <property type="match status" value="1"/>
</dbReference>
<evidence type="ECO:0000313" key="4">
    <source>
        <dbReference type="Proteomes" id="UP001482231"/>
    </source>
</evidence>
<reference evidence="3 4" key="1">
    <citation type="submission" date="2024-02" db="EMBL/GenBank/DDBJ databases">
        <title>New thermophilic sulfur-oxidizing bacteria from a hot springs of the Uzon caldera (Kamchatka, Russia).</title>
        <authorList>
            <person name="Dukat A.M."/>
            <person name="Elcheninov A.G."/>
            <person name="Frolov E.N."/>
        </authorList>
    </citation>
    <scope>NUCLEOTIDE SEQUENCE [LARGE SCALE GENOMIC DNA]</scope>
    <source>
        <strain evidence="3 4">AK1</strain>
    </source>
</reference>
<dbReference type="PANTHER" id="PTHR38036:SF1">
    <property type="entry name" value="UPF0250 PROTEIN YBED"/>
    <property type="match status" value="1"/>
</dbReference>
<sequence length="90" mass="10233">MNMGAQKCVMEFPMDFPIKIMGESRDEFAQTIVEIVLRHAPDYDVASTEMRPSRLGRYLSLTCTIRATSQAQLDALYTELSRHPLVKVVL</sequence>
<dbReference type="RefSeq" id="WP_347307669.1">
    <property type="nucleotide sequence ID" value="NZ_JBAJEX010000003.1"/>
</dbReference>
<keyword evidence="4" id="KW-1185">Reference proteome</keyword>
<dbReference type="InterPro" id="IPR007454">
    <property type="entry name" value="UPF0250_YbeD-like"/>
</dbReference>
<dbReference type="HAMAP" id="MF_00659">
    <property type="entry name" value="UPF0250"/>
    <property type="match status" value="1"/>
</dbReference>
<name>A0ABV0EFE8_9BURK</name>
<evidence type="ECO:0000256" key="1">
    <source>
        <dbReference type="ARBA" id="ARBA00008460"/>
    </source>
</evidence>
<dbReference type="Proteomes" id="UP001482231">
    <property type="component" value="Unassembled WGS sequence"/>
</dbReference>
<gene>
    <name evidence="3" type="ORF">V6E02_04975</name>
</gene>
<dbReference type="PANTHER" id="PTHR38036">
    <property type="entry name" value="UPF0250 PROTEIN YBED"/>
    <property type="match status" value="1"/>
</dbReference>
<protein>
    <recommendedName>
        <fullName evidence="2">UPF0250 protein V6E02_04975</fullName>
    </recommendedName>
</protein>
<evidence type="ECO:0000313" key="3">
    <source>
        <dbReference type="EMBL" id="MEO1766557.1"/>
    </source>
</evidence>
<comment type="similarity">
    <text evidence="1 2">Belongs to the UPF0250 family.</text>
</comment>
<dbReference type="InterPro" id="IPR027471">
    <property type="entry name" value="YbeD-like_sf"/>
</dbReference>
<proteinExistence type="inferred from homology"/>
<comment type="caution">
    <text evidence="3">The sequence shown here is derived from an EMBL/GenBank/DDBJ whole genome shotgun (WGS) entry which is preliminary data.</text>
</comment>
<dbReference type="EMBL" id="JBAJEX010000003">
    <property type="protein sequence ID" value="MEO1766557.1"/>
    <property type="molecule type" value="Genomic_DNA"/>
</dbReference>